<evidence type="ECO:0000256" key="2">
    <source>
        <dbReference type="ARBA" id="ARBA00022982"/>
    </source>
</evidence>
<accession>A0A382WQ73</accession>
<evidence type="ECO:0000256" key="4">
    <source>
        <dbReference type="ARBA" id="ARBA00023284"/>
    </source>
</evidence>
<keyword evidence="3" id="KW-1015">Disulfide bond</keyword>
<keyword evidence="4" id="KW-0676">Redox-active center</keyword>
<reference evidence="6" key="1">
    <citation type="submission" date="2018-05" db="EMBL/GenBank/DDBJ databases">
        <authorList>
            <person name="Lanie J.A."/>
            <person name="Ng W.-L."/>
            <person name="Kazmierczak K.M."/>
            <person name="Andrzejewski T.M."/>
            <person name="Davidsen T.M."/>
            <person name="Wayne K.J."/>
            <person name="Tettelin H."/>
            <person name="Glass J.I."/>
            <person name="Rusch D."/>
            <person name="Podicherti R."/>
            <person name="Tsui H.-C.T."/>
            <person name="Winkler M.E."/>
        </authorList>
    </citation>
    <scope>NUCLEOTIDE SEQUENCE</scope>
</reference>
<feature type="domain" description="Thioredoxin" evidence="5">
    <location>
        <begin position="1"/>
        <end position="67"/>
    </location>
</feature>
<dbReference type="InterPro" id="IPR036249">
    <property type="entry name" value="Thioredoxin-like_sf"/>
</dbReference>
<dbReference type="InterPro" id="IPR013766">
    <property type="entry name" value="Thioredoxin_domain"/>
</dbReference>
<organism evidence="6">
    <name type="scientific">marine metagenome</name>
    <dbReference type="NCBI Taxonomy" id="408172"/>
    <lineage>
        <taxon>unclassified sequences</taxon>
        <taxon>metagenomes</taxon>
        <taxon>ecological metagenomes</taxon>
    </lineage>
</organism>
<dbReference type="Pfam" id="PF00085">
    <property type="entry name" value="Thioredoxin"/>
    <property type="match status" value="1"/>
</dbReference>
<evidence type="ECO:0000256" key="1">
    <source>
        <dbReference type="ARBA" id="ARBA00022448"/>
    </source>
</evidence>
<evidence type="ECO:0000313" key="6">
    <source>
        <dbReference type="EMBL" id="SVD60714.1"/>
    </source>
</evidence>
<keyword evidence="1" id="KW-0813">Transport</keyword>
<name>A0A382WQ73_9ZZZZ</name>
<evidence type="ECO:0000259" key="5">
    <source>
        <dbReference type="Pfam" id="PF00085"/>
    </source>
</evidence>
<dbReference type="GO" id="GO:0005737">
    <property type="term" value="C:cytoplasm"/>
    <property type="evidence" value="ECO:0007669"/>
    <property type="project" value="TreeGrafter"/>
</dbReference>
<dbReference type="CDD" id="cd02947">
    <property type="entry name" value="TRX_family"/>
    <property type="match status" value="1"/>
</dbReference>
<dbReference type="InterPro" id="IPR005746">
    <property type="entry name" value="Thioredoxin"/>
</dbReference>
<dbReference type="Gene3D" id="3.40.30.10">
    <property type="entry name" value="Glutaredoxin"/>
    <property type="match status" value="1"/>
</dbReference>
<dbReference type="PANTHER" id="PTHR45663:SF11">
    <property type="entry name" value="GEO12009P1"/>
    <property type="match status" value="1"/>
</dbReference>
<dbReference type="PANTHER" id="PTHR45663">
    <property type="entry name" value="GEO12009P1"/>
    <property type="match status" value="1"/>
</dbReference>
<proteinExistence type="predicted"/>
<evidence type="ECO:0000256" key="3">
    <source>
        <dbReference type="ARBA" id="ARBA00023157"/>
    </source>
</evidence>
<gene>
    <name evidence="6" type="ORF">METZ01_LOCUS413568</name>
</gene>
<dbReference type="PIRSF" id="PIRSF000077">
    <property type="entry name" value="Thioredoxin"/>
    <property type="match status" value="1"/>
</dbReference>
<dbReference type="GO" id="GO:0015035">
    <property type="term" value="F:protein-disulfide reductase activity"/>
    <property type="evidence" value="ECO:0007669"/>
    <property type="project" value="InterPro"/>
</dbReference>
<dbReference type="EMBL" id="UINC01161488">
    <property type="protein sequence ID" value="SVD60714.1"/>
    <property type="molecule type" value="Genomic_DNA"/>
</dbReference>
<dbReference type="SUPFAM" id="SSF52833">
    <property type="entry name" value="Thioredoxin-like"/>
    <property type="match status" value="1"/>
</dbReference>
<keyword evidence="2" id="KW-0249">Electron transport</keyword>
<sequence>MVAPILDDLATQYSGKVTIAKINTDENSDLAMKYGIQGIPTMIFIKQGQEVDRVVGAGTATTYTSKIESMLENAS</sequence>
<protein>
    <recommendedName>
        <fullName evidence="5">Thioredoxin domain-containing protein</fullName>
    </recommendedName>
</protein>
<dbReference type="AlphaFoldDB" id="A0A382WQ73"/>